<dbReference type="GO" id="GO:0003700">
    <property type="term" value="F:DNA-binding transcription factor activity"/>
    <property type="evidence" value="ECO:0007669"/>
    <property type="project" value="InterPro"/>
</dbReference>
<name>A0AA37MAT7_9HYPH</name>
<dbReference type="Gene3D" id="1.10.10.60">
    <property type="entry name" value="Homeodomain-like"/>
    <property type="match status" value="1"/>
</dbReference>
<keyword evidence="2" id="KW-0804">Transcription</keyword>
<dbReference type="InterPro" id="IPR052158">
    <property type="entry name" value="INH-QAR"/>
</dbReference>
<dbReference type="InterPro" id="IPR029062">
    <property type="entry name" value="Class_I_gatase-like"/>
</dbReference>
<gene>
    <name evidence="4" type="primary">cdhR_1</name>
    <name evidence="4" type="ORF">NBEOAGPD_2197</name>
</gene>
<dbReference type="Pfam" id="PF01965">
    <property type="entry name" value="DJ-1_PfpI"/>
    <property type="match status" value="1"/>
</dbReference>
<dbReference type="Pfam" id="PF12833">
    <property type="entry name" value="HTH_18"/>
    <property type="match status" value="1"/>
</dbReference>
<dbReference type="PANTHER" id="PTHR43130:SF3">
    <property type="entry name" value="HTH-TYPE TRANSCRIPTIONAL REGULATOR RV1931C"/>
    <property type="match status" value="1"/>
</dbReference>
<dbReference type="SMART" id="SM00342">
    <property type="entry name" value="HTH_ARAC"/>
    <property type="match status" value="1"/>
</dbReference>
<dbReference type="CDD" id="cd03137">
    <property type="entry name" value="GATase1_AraC_1"/>
    <property type="match status" value="1"/>
</dbReference>
<dbReference type="InterPro" id="IPR009057">
    <property type="entry name" value="Homeodomain-like_sf"/>
</dbReference>
<evidence type="ECO:0000313" key="4">
    <source>
        <dbReference type="EMBL" id="GJD78977.1"/>
    </source>
</evidence>
<dbReference type="RefSeq" id="WP_238302808.1">
    <property type="nucleotide sequence ID" value="NZ_BPQM01000048.1"/>
</dbReference>
<reference evidence="4" key="2">
    <citation type="submission" date="2021-08" db="EMBL/GenBank/DDBJ databases">
        <authorList>
            <person name="Tani A."/>
            <person name="Ola A."/>
            <person name="Ogura Y."/>
            <person name="Katsura K."/>
            <person name="Hayashi T."/>
        </authorList>
    </citation>
    <scope>NUCLEOTIDE SEQUENCE</scope>
    <source>
        <strain evidence="4">NBRC 103626</strain>
    </source>
</reference>
<dbReference type="Gene3D" id="3.40.50.880">
    <property type="match status" value="1"/>
</dbReference>
<accession>A0AA37MAT7</accession>
<dbReference type="InterPro" id="IPR018060">
    <property type="entry name" value="HTH_AraC"/>
</dbReference>
<dbReference type="InterPro" id="IPR002818">
    <property type="entry name" value="DJ-1/PfpI"/>
</dbReference>
<dbReference type="GO" id="GO:0043565">
    <property type="term" value="F:sequence-specific DNA binding"/>
    <property type="evidence" value="ECO:0007669"/>
    <property type="project" value="InterPro"/>
</dbReference>
<keyword evidence="5" id="KW-1185">Reference proteome</keyword>
<dbReference type="Proteomes" id="UP001055108">
    <property type="component" value="Unassembled WGS sequence"/>
</dbReference>
<reference evidence="4" key="1">
    <citation type="journal article" date="2016" name="Front. Microbiol.">
        <title>Genome Sequence of the Piezophilic, Mesophilic Sulfate-Reducing Bacterium Desulfovibrio indicus J2T.</title>
        <authorList>
            <person name="Cao J."/>
            <person name="Maignien L."/>
            <person name="Shao Z."/>
            <person name="Alain K."/>
            <person name="Jebbar M."/>
        </authorList>
    </citation>
    <scope>NUCLEOTIDE SEQUENCE</scope>
    <source>
        <strain evidence="4">NBRC 103626</strain>
    </source>
</reference>
<dbReference type="SUPFAM" id="SSF52317">
    <property type="entry name" value="Class I glutamine amidotransferase-like"/>
    <property type="match status" value="1"/>
</dbReference>
<dbReference type="PANTHER" id="PTHR43130">
    <property type="entry name" value="ARAC-FAMILY TRANSCRIPTIONAL REGULATOR"/>
    <property type="match status" value="1"/>
</dbReference>
<evidence type="ECO:0000256" key="2">
    <source>
        <dbReference type="ARBA" id="ARBA00023163"/>
    </source>
</evidence>
<keyword evidence="1" id="KW-0805">Transcription regulation</keyword>
<evidence type="ECO:0000259" key="3">
    <source>
        <dbReference type="PROSITE" id="PS01124"/>
    </source>
</evidence>
<dbReference type="SUPFAM" id="SSF46689">
    <property type="entry name" value="Homeodomain-like"/>
    <property type="match status" value="2"/>
</dbReference>
<organism evidence="4 5">
    <name type="scientific">Methylobacterium gregans</name>
    <dbReference type="NCBI Taxonomy" id="374424"/>
    <lineage>
        <taxon>Bacteria</taxon>
        <taxon>Pseudomonadati</taxon>
        <taxon>Pseudomonadota</taxon>
        <taxon>Alphaproteobacteria</taxon>
        <taxon>Hyphomicrobiales</taxon>
        <taxon>Methylobacteriaceae</taxon>
        <taxon>Methylobacterium</taxon>
    </lineage>
</organism>
<dbReference type="EMBL" id="BPQM01000048">
    <property type="protein sequence ID" value="GJD78977.1"/>
    <property type="molecule type" value="Genomic_DNA"/>
</dbReference>
<sequence length="347" mass="37321">MSPLARPPRRVLILAAAPAQLLDIAGPAEILTQANRLGGGGLYHLACHIVPEPGSPATTAGLALGSTIEVSDLEAWPTLDTLIVAGGEGARRRCGEPVVRDLTRRLASRARRVVGVCTGAFILASAGCLDGRRVTTHWRWGEALASAHPGITVDPEPIFVHDDGVWTSAGITAGLDLTLALVEADHGHALALAVARELVMFLRRPGGQKQFSPHLAAQTSLSTRLADLVPWMSENLHRPLRVETLAARVGLSPRQFARAFRAETGTTPARLLERLRVEAARRMLEAEGSSLAAVAALCGFGADETMRRAFLRQVGVPPGDYRNRFRAERRLSQPESQRAFIERSLHA</sequence>
<dbReference type="AlphaFoldDB" id="A0AA37MAT7"/>
<protein>
    <submittedName>
        <fullName evidence="4">HTH-type transcriptional regulator CdhR</fullName>
    </submittedName>
</protein>
<dbReference type="PROSITE" id="PS01124">
    <property type="entry name" value="HTH_ARAC_FAMILY_2"/>
    <property type="match status" value="1"/>
</dbReference>
<evidence type="ECO:0000313" key="5">
    <source>
        <dbReference type="Proteomes" id="UP001055108"/>
    </source>
</evidence>
<feature type="domain" description="HTH araC/xylS-type" evidence="3">
    <location>
        <begin position="226"/>
        <end position="324"/>
    </location>
</feature>
<proteinExistence type="predicted"/>
<comment type="caution">
    <text evidence="4">The sequence shown here is derived from an EMBL/GenBank/DDBJ whole genome shotgun (WGS) entry which is preliminary data.</text>
</comment>
<evidence type="ECO:0000256" key="1">
    <source>
        <dbReference type="ARBA" id="ARBA00023015"/>
    </source>
</evidence>